<keyword evidence="5" id="KW-0812">Transmembrane</keyword>
<evidence type="ECO:0000256" key="3">
    <source>
        <dbReference type="ARBA" id="ARBA00007282"/>
    </source>
</evidence>
<organism evidence="9 10">
    <name type="scientific">Oculimacula yallundae</name>
    <dbReference type="NCBI Taxonomy" id="86028"/>
    <lineage>
        <taxon>Eukaryota</taxon>
        <taxon>Fungi</taxon>
        <taxon>Dikarya</taxon>
        <taxon>Ascomycota</taxon>
        <taxon>Pezizomycotina</taxon>
        <taxon>Leotiomycetes</taxon>
        <taxon>Helotiales</taxon>
        <taxon>Ploettnerulaceae</taxon>
        <taxon>Oculimacula</taxon>
    </lineage>
</organism>
<sequence>MISDYFVPDKGRPLAPQPHLIPSIYLTCMFGSMLPQGKLRAFSVTSILLYIIAQIPKSTTGDLAQDCLRPMQATFVLLHWLDFFVFNSQDDWSRSEDAGTPRKGWKQSFGWSVDLNTAMRGIGWNWKVNNVPDSVPLGTSKWKFVRNELLQAMLSYLMFDISESILSISAYTTRNPPDLFAETWPRLFLFTWLPAIGSCYAFKLQYSVVSALTVSVGLSKPQSWPPIMGKLADVSTIRELWGKFWHQLIRRNLGIPFRVLRTYMPIKRGTLASKYLQLYLAFITSGLIHHLGAMNLASSSSDKNLLQLAYFFMQPIAITFEDVVINFGKKAGIQKSWYTSAIGRLWTFAWFTFSLRYISAYHFNALLFEKPILPSFIQGALRAVGRSTDSDSLHEL</sequence>
<gene>
    <name evidence="9" type="ORF">VTL71DRAFT_2380</name>
</gene>
<dbReference type="PANTHER" id="PTHR31595:SF57">
    <property type="entry name" value="OS04G0481900 PROTEIN"/>
    <property type="match status" value="1"/>
</dbReference>
<dbReference type="PANTHER" id="PTHR31595">
    <property type="entry name" value="LONG-CHAIN-ALCOHOL O-FATTY-ACYLTRANSFERASE 3-RELATED"/>
    <property type="match status" value="1"/>
</dbReference>
<dbReference type="Pfam" id="PF13813">
    <property type="entry name" value="MBOAT_2"/>
    <property type="match status" value="1"/>
</dbReference>
<feature type="domain" description="Wax synthase" evidence="8">
    <location>
        <begin position="224"/>
        <end position="311"/>
    </location>
</feature>
<evidence type="ECO:0000313" key="10">
    <source>
        <dbReference type="Proteomes" id="UP001595075"/>
    </source>
</evidence>
<dbReference type="InterPro" id="IPR032805">
    <property type="entry name" value="Wax_synthase_dom"/>
</dbReference>
<accession>A0ABR4C8Q9</accession>
<comment type="caution">
    <text evidence="9">The sequence shown here is derived from an EMBL/GenBank/DDBJ whole genome shotgun (WGS) entry which is preliminary data.</text>
</comment>
<keyword evidence="10" id="KW-1185">Reference proteome</keyword>
<comment type="subcellular location">
    <subcellularLocation>
        <location evidence="1">Membrane</location>
        <topology evidence="1">Multi-pass membrane protein</topology>
    </subcellularLocation>
</comment>
<comment type="pathway">
    <text evidence="2">Secondary metabolite biosynthesis.</text>
</comment>
<evidence type="ECO:0000256" key="2">
    <source>
        <dbReference type="ARBA" id="ARBA00005179"/>
    </source>
</evidence>
<evidence type="ECO:0000256" key="1">
    <source>
        <dbReference type="ARBA" id="ARBA00004141"/>
    </source>
</evidence>
<evidence type="ECO:0000256" key="4">
    <source>
        <dbReference type="ARBA" id="ARBA00022679"/>
    </source>
</evidence>
<reference evidence="9 10" key="1">
    <citation type="journal article" date="2024" name="Commun. Biol.">
        <title>Comparative genomic analysis of thermophilic fungi reveals convergent evolutionary adaptations and gene losses.</title>
        <authorList>
            <person name="Steindorff A.S."/>
            <person name="Aguilar-Pontes M.V."/>
            <person name="Robinson A.J."/>
            <person name="Andreopoulos B."/>
            <person name="LaButti K."/>
            <person name="Kuo A."/>
            <person name="Mondo S."/>
            <person name="Riley R."/>
            <person name="Otillar R."/>
            <person name="Haridas S."/>
            <person name="Lipzen A."/>
            <person name="Grimwood J."/>
            <person name="Schmutz J."/>
            <person name="Clum A."/>
            <person name="Reid I.D."/>
            <person name="Moisan M.C."/>
            <person name="Butler G."/>
            <person name="Nguyen T.T.M."/>
            <person name="Dewar K."/>
            <person name="Conant G."/>
            <person name="Drula E."/>
            <person name="Henrissat B."/>
            <person name="Hansel C."/>
            <person name="Singer S."/>
            <person name="Hutchinson M.I."/>
            <person name="de Vries R.P."/>
            <person name="Natvig D.O."/>
            <person name="Powell A.J."/>
            <person name="Tsang A."/>
            <person name="Grigoriev I.V."/>
        </authorList>
    </citation>
    <scope>NUCLEOTIDE SEQUENCE [LARGE SCALE GENOMIC DNA]</scope>
    <source>
        <strain evidence="9 10">CBS 494.80</strain>
    </source>
</reference>
<comment type="similarity">
    <text evidence="3">Belongs to the wax synthase family.</text>
</comment>
<evidence type="ECO:0000256" key="7">
    <source>
        <dbReference type="ARBA" id="ARBA00023136"/>
    </source>
</evidence>
<keyword evidence="6" id="KW-1133">Transmembrane helix</keyword>
<name>A0ABR4C8Q9_9HELO</name>
<keyword evidence="7" id="KW-0472">Membrane</keyword>
<evidence type="ECO:0000313" key="9">
    <source>
        <dbReference type="EMBL" id="KAL2066309.1"/>
    </source>
</evidence>
<proteinExistence type="inferred from homology"/>
<dbReference type="EMBL" id="JAZHXI010000011">
    <property type="protein sequence ID" value="KAL2066309.1"/>
    <property type="molecule type" value="Genomic_DNA"/>
</dbReference>
<dbReference type="Proteomes" id="UP001595075">
    <property type="component" value="Unassembled WGS sequence"/>
</dbReference>
<protein>
    <recommendedName>
        <fullName evidence="8">Wax synthase domain-containing protein</fullName>
    </recommendedName>
</protein>
<dbReference type="InterPro" id="IPR044851">
    <property type="entry name" value="Wax_synthase"/>
</dbReference>
<evidence type="ECO:0000256" key="6">
    <source>
        <dbReference type="ARBA" id="ARBA00022989"/>
    </source>
</evidence>
<evidence type="ECO:0000256" key="5">
    <source>
        <dbReference type="ARBA" id="ARBA00022692"/>
    </source>
</evidence>
<evidence type="ECO:0000259" key="8">
    <source>
        <dbReference type="Pfam" id="PF13813"/>
    </source>
</evidence>
<keyword evidence="4" id="KW-0808">Transferase</keyword>